<evidence type="ECO:0008006" key="3">
    <source>
        <dbReference type="Google" id="ProtNLM"/>
    </source>
</evidence>
<protein>
    <recommendedName>
        <fullName evidence="3">PAP-associated domain-containing protein</fullName>
    </recommendedName>
</protein>
<dbReference type="GO" id="GO:1990817">
    <property type="term" value="F:poly(A) RNA polymerase activity"/>
    <property type="evidence" value="ECO:0007669"/>
    <property type="project" value="InterPro"/>
</dbReference>
<organism evidence="1 2">
    <name type="scientific">Halteria grandinella</name>
    <dbReference type="NCBI Taxonomy" id="5974"/>
    <lineage>
        <taxon>Eukaryota</taxon>
        <taxon>Sar</taxon>
        <taxon>Alveolata</taxon>
        <taxon>Ciliophora</taxon>
        <taxon>Intramacronucleata</taxon>
        <taxon>Spirotrichea</taxon>
        <taxon>Stichotrichia</taxon>
        <taxon>Sporadotrichida</taxon>
        <taxon>Halteriidae</taxon>
        <taxon>Halteria</taxon>
    </lineage>
</organism>
<dbReference type="Gene3D" id="1.10.1410.10">
    <property type="match status" value="1"/>
</dbReference>
<accession>A0A8J8SVQ5</accession>
<dbReference type="GO" id="GO:0005730">
    <property type="term" value="C:nucleolus"/>
    <property type="evidence" value="ECO:0007669"/>
    <property type="project" value="TreeGrafter"/>
</dbReference>
<evidence type="ECO:0000313" key="2">
    <source>
        <dbReference type="Proteomes" id="UP000785679"/>
    </source>
</evidence>
<dbReference type="InterPro" id="IPR045862">
    <property type="entry name" value="Trf4-like"/>
</dbReference>
<reference evidence="1" key="1">
    <citation type="submission" date="2019-06" db="EMBL/GenBank/DDBJ databases">
        <authorList>
            <person name="Zheng W."/>
        </authorList>
    </citation>
    <scope>NUCLEOTIDE SEQUENCE</scope>
    <source>
        <strain evidence="1">QDHG01</strain>
    </source>
</reference>
<comment type="caution">
    <text evidence="1">The sequence shown here is derived from an EMBL/GenBank/DDBJ whole genome shotgun (WGS) entry which is preliminary data.</text>
</comment>
<evidence type="ECO:0000313" key="1">
    <source>
        <dbReference type="EMBL" id="TNV72153.1"/>
    </source>
</evidence>
<dbReference type="PANTHER" id="PTHR23092:SF15">
    <property type="entry name" value="INACTIVE NON-CANONICAL POLY(A) RNA POLYMERASE PROTEIN TRF4-2-RELATED"/>
    <property type="match status" value="1"/>
</dbReference>
<dbReference type="GO" id="GO:0031123">
    <property type="term" value="P:RNA 3'-end processing"/>
    <property type="evidence" value="ECO:0007669"/>
    <property type="project" value="TreeGrafter"/>
</dbReference>
<dbReference type="GO" id="GO:0031499">
    <property type="term" value="C:TRAMP complex"/>
    <property type="evidence" value="ECO:0007669"/>
    <property type="project" value="TreeGrafter"/>
</dbReference>
<dbReference type="GO" id="GO:0003729">
    <property type="term" value="F:mRNA binding"/>
    <property type="evidence" value="ECO:0007669"/>
    <property type="project" value="TreeGrafter"/>
</dbReference>
<dbReference type="EMBL" id="RRYP01023972">
    <property type="protein sequence ID" value="TNV72153.1"/>
    <property type="molecule type" value="Genomic_DNA"/>
</dbReference>
<dbReference type="GO" id="GO:0043634">
    <property type="term" value="P:polyadenylation-dependent ncRNA catabolic process"/>
    <property type="evidence" value="ECO:0007669"/>
    <property type="project" value="TreeGrafter"/>
</dbReference>
<keyword evidence="2" id="KW-1185">Reference proteome</keyword>
<dbReference type="Proteomes" id="UP000785679">
    <property type="component" value="Unassembled WGS sequence"/>
</dbReference>
<dbReference type="OrthoDB" id="273917at2759"/>
<sequence length="180" mass="20990">MSQSVYKVHHAIKCIDLIQEQIVRHPTLRPVVLLLKMILLKHGLNQPYSGGLNSYSLVLMATAFLQNLGIKDSISKNLREFLRFFGVYFDPHHCMIRDHQLLQDNSILLTESMTVYDPLNAANNVTRTAFRIQDIKMLFTQTYEQIVQNEAKFKAIYEHHNMQQIINEFQNVIVELTFNN</sequence>
<name>A0A8J8SVQ5_HALGN</name>
<dbReference type="SUPFAM" id="SSF81631">
    <property type="entry name" value="PAP/OAS1 substrate-binding domain"/>
    <property type="match status" value="1"/>
</dbReference>
<dbReference type="PANTHER" id="PTHR23092">
    <property type="entry name" value="POLY(A) RNA POLYMERASE"/>
    <property type="match status" value="1"/>
</dbReference>
<dbReference type="AlphaFoldDB" id="A0A8J8SVQ5"/>
<gene>
    <name evidence="1" type="ORF">FGO68_gene15100</name>
</gene>
<proteinExistence type="predicted"/>